<dbReference type="Proteomes" id="UP000474054">
    <property type="component" value="Unassembled WGS sequence"/>
</dbReference>
<evidence type="ECO:0000259" key="1">
    <source>
        <dbReference type="Pfam" id="PF13175"/>
    </source>
</evidence>
<dbReference type="SUPFAM" id="SSF52540">
    <property type="entry name" value="P-loop containing nucleoside triphosphate hydrolases"/>
    <property type="match status" value="1"/>
</dbReference>
<organism evidence="3 4">
    <name type="scientific">Acidianus ambivalens</name>
    <name type="common">Desulfurolobus ambivalens</name>
    <dbReference type="NCBI Taxonomy" id="2283"/>
    <lineage>
        <taxon>Archaea</taxon>
        <taxon>Thermoproteota</taxon>
        <taxon>Thermoprotei</taxon>
        <taxon>Sulfolobales</taxon>
        <taxon>Sulfolobaceae</taxon>
        <taxon>Acidianus</taxon>
    </lineage>
</organism>
<gene>
    <name evidence="3" type="ORF">D1866_10170</name>
    <name evidence="2" type="ORF">GFB69_01610</name>
</gene>
<dbReference type="PANTHER" id="PTHR43581:SF4">
    <property type="entry name" value="ATP_GTP PHOSPHATASE"/>
    <property type="match status" value="1"/>
</dbReference>
<dbReference type="Gene3D" id="3.40.50.300">
    <property type="entry name" value="P-loop containing nucleotide triphosphate hydrolases"/>
    <property type="match status" value="1"/>
</dbReference>
<evidence type="ECO:0000313" key="2">
    <source>
        <dbReference type="EMBL" id="MQL54481.1"/>
    </source>
</evidence>
<dbReference type="AlphaFoldDB" id="A0A650CWV7"/>
<reference evidence="3 4" key="2">
    <citation type="submission" date="2019-10" db="EMBL/GenBank/DDBJ databases">
        <title>Genome Sequences from Six Type Strain Members of the Archaeal Family Sulfolobaceae: Acidianus ambivalens, Acidianus infernus, Metallosphaera prunae, Stygiolobus azoricus, Sulfolobus metallicus, and Sulfurisphaera ohwakuensis.</title>
        <authorList>
            <person name="Counts J.A."/>
            <person name="Kelly R.M."/>
        </authorList>
    </citation>
    <scope>NUCLEOTIDE SEQUENCE [LARGE SCALE GENOMIC DNA]</scope>
    <source>
        <strain evidence="3 4">LEI 10</strain>
    </source>
</reference>
<evidence type="ECO:0000313" key="5">
    <source>
        <dbReference type="Proteomes" id="UP000474054"/>
    </source>
</evidence>
<feature type="domain" description="Endonuclease GajA/Old nuclease/RecF-like AAA" evidence="1">
    <location>
        <begin position="1"/>
        <end position="102"/>
    </location>
</feature>
<dbReference type="KEGG" id="aamb:D1866_10170"/>
<proteinExistence type="predicted"/>
<dbReference type="PANTHER" id="PTHR43581">
    <property type="entry name" value="ATP/GTP PHOSPHATASE"/>
    <property type="match status" value="1"/>
</dbReference>
<dbReference type="GeneID" id="42780100"/>
<dbReference type="Proteomes" id="UP000426328">
    <property type="component" value="Chromosome"/>
</dbReference>
<dbReference type="InterPro" id="IPR027417">
    <property type="entry name" value="P-loop_NTPase"/>
</dbReference>
<dbReference type="Pfam" id="PF13175">
    <property type="entry name" value="AAA_15"/>
    <property type="match status" value="2"/>
</dbReference>
<reference evidence="2 5" key="1">
    <citation type="submission" date="2019-10" db="EMBL/GenBank/DDBJ databases">
        <title>Comparative genomics of sulfur disproportionating microorganisms.</title>
        <authorList>
            <person name="Ward L.M."/>
            <person name="Bertran E."/>
            <person name="Johnston D."/>
        </authorList>
    </citation>
    <scope>NUCLEOTIDE SEQUENCE [LARGE SCALE GENOMIC DNA]</scope>
    <source>
        <strain evidence="2 5">DSM 3772</strain>
    </source>
</reference>
<dbReference type="EMBL" id="WHYS01000001">
    <property type="protein sequence ID" value="MQL54481.1"/>
    <property type="molecule type" value="Genomic_DNA"/>
</dbReference>
<dbReference type="EMBL" id="CP045482">
    <property type="protein sequence ID" value="QGR22296.1"/>
    <property type="molecule type" value="Genomic_DNA"/>
</dbReference>
<dbReference type="InterPro" id="IPR051396">
    <property type="entry name" value="Bact_Antivir_Def_Nuclease"/>
</dbReference>
<sequence length="496" mass="57770">MRLLEFYTNNFRSLSDISIKDIGGLNVVVGFNGYGKTNFLSSIYLFIKNLNAGIEKRSFEDNNQEYLLLWQGYDTSKEITLGGKIEFSEDEVSKAIGKRKRMEIEIVNKLKYERKEVKWDLDTIRINDSIPTRDEIDDVRRLFELASQQVEYVPIFDQGYFDNIMKRIIEISRSPINLRKYWYDFVNLVSATIPEIKGLEIWEGGKLVLNVYNLPIYIDLAASGFQRVILMLFIIWLSGNKVLLLEEPEVNMHPTLQYKVAKLLKGWTDNQMLQVFMTTHSPFIVSSDIDNYIILRRKEGGFSRTISVKPNEELKSMLSLLKVNLSDLLFSRYIILTGENAEPSAVYNWLKKMNIYPEYNGISIYAVKSDMELQSWLKLKEILNLDVIFFGLCDKLDQSIRDSCIPLSREIESYYTKTGILEALKLIGIYPDEKELRDLSKDDNLRWLINVMKKRGLDYYYLRSSISDIITRVDSVEIPKEVEVLGNKIKSMQTYN</sequence>
<name>A0A650CWV7_ACIAM</name>
<accession>A0A650CWV7</accession>
<evidence type="ECO:0000313" key="3">
    <source>
        <dbReference type="EMBL" id="QGR22296.1"/>
    </source>
</evidence>
<feature type="domain" description="Endonuclease GajA/Old nuclease/RecF-like AAA" evidence="1">
    <location>
        <begin position="202"/>
        <end position="285"/>
    </location>
</feature>
<evidence type="ECO:0000313" key="4">
    <source>
        <dbReference type="Proteomes" id="UP000426328"/>
    </source>
</evidence>
<dbReference type="InterPro" id="IPR041685">
    <property type="entry name" value="AAA_GajA/Old/RecF-like"/>
</dbReference>
<protein>
    <submittedName>
        <fullName evidence="3">AAA family ATPase</fullName>
    </submittedName>
</protein>
<keyword evidence="4" id="KW-1185">Reference proteome</keyword>
<dbReference type="RefSeq" id="WP_152939599.1">
    <property type="nucleotide sequence ID" value="NZ_CP045482.1"/>
</dbReference>